<dbReference type="Pfam" id="PF00326">
    <property type="entry name" value="Peptidase_S9"/>
    <property type="match status" value="1"/>
</dbReference>
<dbReference type="InterPro" id="IPR001375">
    <property type="entry name" value="Peptidase_S9_cat"/>
</dbReference>
<reference evidence="4" key="1">
    <citation type="journal article" date="2014" name="Int. J. Syst. Evol. Microbiol.">
        <title>Complete genome sequence of Corynebacterium casei LMG S-19264T (=DSM 44701T), isolated from a smear-ripened cheese.</title>
        <authorList>
            <consortium name="US DOE Joint Genome Institute (JGI-PGF)"/>
            <person name="Walter F."/>
            <person name="Albersmeier A."/>
            <person name="Kalinowski J."/>
            <person name="Ruckert C."/>
        </authorList>
    </citation>
    <scope>NUCLEOTIDE SEQUENCE</scope>
    <source>
        <strain evidence="4">KCTC 42731</strain>
    </source>
</reference>
<gene>
    <name evidence="4" type="primary">yuxL</name>
    <name evidence="4" type="ORF">GCM10017161_37190</name>
</gene>
<dbReference type="PANTHER" id="PTHR42776:SF27">
    <property type="entry name" value="DIPEPTIDYL PEPTIDASE FAMILY MEMBER 6"/>
    <property type="match status" value="1"/>
</dbReference>
<dbReference type="PANTHER" id="PTHR42776">
    <property type="entry name" value="SERINE PEPTIDASE S9 FAMILY MEMBER"/>
    <property type="match status" value="1"/>
</dbReference>
<dbReference type="Gene3D" id="3.40.50.1820">
    <property type="entry name" value="alpha/beta hydrolase"/>
    <property type="match status" value="1"/>
</dbReference>
<organism evidence="4 5">
    <name type="scientific">Thalassotalea marina</name>
    <dbReference type="NCBI Taxonomy" id="1673741"/>
    <lineage>
        <taxon>Bacteria</taxon>
        <taxon>Pseudomonadati</taxon>
        <taxon>Pseudomonadota</taxon>
        <taxon>Gammaproteobacteria</taxon>
        <taxon>Alteromonadales</taxon>
        <taxon>Colwelliaceae</taxon>
        <taxon>Thalassotalea</taxon>
    </lineage>
</organism>
<dbReference type="InterPro" id="IPR029058">
    <property type="entry name" value="AB_hydrolase_fold"/>
</dbReference>
<evidence type="ECO:0000259" key="3">
    <source>
        <dbReference type="Pfam" id="PF00326"/>
    </source>
</evidence>
<evidence type="ECO:0000256" key="2">
    <source>
        <dbReference type="SAM" id="SignalP"/>
    </source>
</evidence>
<dbReference type="Proteomes" id="UP000623842">
    <property type="component" value="Unassembled WGS sequence"/>
</dbReference>
<dbReference type="AlphaFoldDB" id="A0A919BPA0"/>
<evidence type="ECO:0000313" key="4">
    <source>
        <dbReference type="EMBL" id="GHG04251.1"/>
    </source>
</evidence>
<dbReference type="InterPro" id="IPR011042">
    <property type="entry name" value="6-blade_b-propeller_TolB-like"/>
</dbReference>
<dbReference type="Gene3D" id="2.120.10.30">
    <property type="entry name" value="TolB, C-terminal domain"/>
    <property type="match status" value="1"/>
</dbReference>
<evidence type="ECO:0000313" key="5">
    <source>
        <dbReference type="Proteomes" id="UP000623842"/>
    </source>
</evidence>
<sequence>MRKLLTSLTAVSALLSSASFAYSGSSDVITIDDIPTIQSVAQSVISPSGDYVAFTRSIPRELYQDKDGSNYSNLFIVDAKGNERPFITGDVNIGSIQWSADGEFVYFTGKFKGDKFTTLYRIPTHGGERQAVLSLKDTSIARYQLSPNGKQIAILANPAKDKSEKKLKELGFKAEVYELGLKNRQLFITDLAVSEKPLSLEPVAIDTYVSDVNWSDDSKQLLVKTQPTALIDDQYMKSQWHLFNVANQQVTMSFATEGKLGVAEFSHDGKYIAIIGAQDKHDPATGRLYLAEADSGKITEWLPDFKGHVADIEWANKSNTLNFIANIGTKSVVATIKPGSNKYKSRVKAGKFIASSLSVSDSDKTLALRANTAKHPNEVFIVRGKNKTTRLTDSNPWLADKRFAKQETITFNAPDGTELDGVLVYPLDYKKGTRYPLIMSVHGGPESHDKDGWVTNYSRPGQMAAARGYAVLYPNYRGSTGKGVDYSKLGQNDYAGKEFDDLVTFKKHLVDMGLVDSDRVGITGGSYGGYASAWAATKLTEHFATSVMFVGVTNQLSKFGTTDISNEMHLVHARSYPWDKWQWYLERSPIYWAGQSKTPLLIMHGKDDPRVHPAQSMEMYRYMKVQGKDVRLVYYPGEGHGNRRVAAQYDYSLRLMRWMDNYLIEGKKEMPAYEIDHKAKMEAKKKAKKKAD</sequence>
<dbReference type="EMBL" id="BNCK01000010">
    <property type="protein sequence ID" value="GHG04251.1"/>
    <property type="molecule type" value="Genomic_DNA"/>
</dbReference>
<dbReference type="SUPFAM" id="SSF53474">
    <property type="entry name" value="alpha/beta-Hydrolases"/>
    <property type="match status" value="1"/>
</dbReference>
<reference evidence="4" key="2">
    <citation type="submission" date="2020-09" db="EMBL/GenBank/DDBJ databases">
        <authorList>
            <person name="Sun Q."/>
            <person name="Kim S."/>
        </authorList>
    </citation>
    <scope>NUCLEOTIDE SEQUENCE</scope>
    <source>
        <strain evidence="4">KCTC 42731</strain>
    </source>
</reference>
<feature type="chain" id="PRO_5037757991" evidence="2">
    <location>
        <begin position="22"/>
        <end position="692"/>
    </location>
</feature>
<keyword evidence="2" id="KW-0732">Signal</keyword>
<keyword evidence="1" id="KW-0378">Hydrolase</keyword>
<accession>A0A919BPA0</accession>
<proteinExistence type="predicted"/>
<dbReference type="SUPFAM" id="SSF82171">
    <property type="entry name" value="DPP6 N-terminal domain-like"/>
    <property type="match status" value="1"/>
</dbReference>
<dbReference type="RefSeq" id="WP_189773796.1">
    <property type="nucleotide sequence ID" value="NZ_BNCK01000010.1"/>
</dbReference>
<keyword evidence="5" id="KW-1185">Reference proteome</keyword>
<dbReference type="GO" id="GO:0004252">
    <property type="term" value="F:serine-type endopeptidase activity"/>
    <property type="evidence" value="ECO:0007669"/>
    <property type="project" value="TreeGrafter"/>
</dbReference>
<comment type="caution">
    <text evidence="4">The sequence shown here is derived from an EMBL/GenBank/DDBJ whole genome shotgun (WGS) entry which is preliminary data.</text>
</comment>
<feature type="domain" description="Peptidase S9 prolyl oligopeptidase catalytic" evidence="3">
    <location>
        <begin position="462"/>
        <end position="663"/>
    </location>
</feature>
<feature type="signal peptide" evidence="2">
    <location>
        <begin position="1"/>
        <end position="21"/>
    </location>
</feature>
<dbReference type="GO" id="GO:0006508">
    <property type="term" value="P:proteolysis"/>
    <property type="evidence" value="ECO:0007669"/>
    <property type="project" value="InterPro"/>
</dbReference>
<name>A0A919BPA0_9GAMM</name>
<protein>
    <submittedName>
        <fullName evidence="4">Peptidase YuxL</fullName>
    </submittedName>
</protein>
<evidence type="ECO:0000256" key="1">
    <source>
        <dbReference type="ARBA" id="ARBA00022801"/>
    </source>
</evidence>